<dbReference type="Proteomes" id="UP000539350">
    <property type="component" value="Unassembled WGS sequence"/>
</dbReference>
<dbReference type="GO" id="GO:0046872">
    <property type="term" value="F:metal ion binding"/>
    <property type="evidence" value="ECO:0007669"/>
    <property type="project" value="UniProtKB-KW"/>
</dbReference>
<dbReference type="RefSeq" id="WP_182174241.1">
    <property type="nucleotide sequence ID" value="NZ_JACFXU010000017.1"/>
</dbReference>
<protein>
    <submittedName>
        <fullName evidence="4">DUF971 domain-containing protein</fullName>
    </submittedName>
</protein>
<dbReference type="Pfam" id="PF06155">
    <property type="entry name" value="GBBH-like_N"/>
    <property type="match status" value="1"/>
</dbReference>
<evidence type="ECO:0000313" key="5">
    <source>
        <dbReference type="Proteomes" id="UP000539350"/>
    </source>
</evidence>
<dbReference type="EMBL" id="JACFXU010000017">
    <property type="protein sequence ID" value="MBA6413935.1"/>
    <property type="molecule type" value="Genomic_DNA"/>
</dbReference>
<dbReference type="PANTHER" id="PTHR35303">
    <property type="entry name" value="OS02G0197800 PROTEIN"/>
    <property type="match status" value="1"/>
</dbReference>
<evidence type="ECO:0000256" key="1">
    <source>
        <dbReference type="ARBA" id="ARBA00022723"/>
    </source>
</evidence>
<dbReference type="InterPro" id="IPR038492">
    <property type="entry name" value="GBBH-like_N_sf"/>
</dbReference>
<sequence>MTNTLRPQDIKLHRRSRELELCYADGSSYRLSCEFLRVHSPSAEVRGHGEGQEVLQTGKQKVNITGIKAVGHYAIQLIFDDGHDTGLYAWDYLYKLATQRDSYWNKYLERLKAEGGSRDPDVQVVRFDPS</sequence>
<keyword evidence="1" id="KW-0479">Metal-binding</keyword>
<evidence type="ECO:0000256" key="2">
    <source>
        <dbReference type="ARBA" id="ARBA00023004"/>
    </source>
</evidence>
<accession>A0A7W2TXT6</accession>
<name>A0A7W2TXT6_9GAMM</name>
<dbReference type="InterPro" id="IPR010376">
    <property type="entry name" value="GBBH-like_N"/>
</dbReference>
<dbReference type="AlphaFoldDB" id="A0A7W2TXT6"/>
<keyword evidence="2" id="KW-0408">Iron</keyword>
<gene>
    <name evidence="4" type="ORF">H2508_12510</name>
</gene>
<keyword evidence="5" id="KW-1185">Reference proteome</keyword>
<dbReference type="Gene3D" id="3.30.2020.30">
    <property type="match status" value="1"/>
</dbReference>
<evidence type="ECO:0000313" key="4">
    <source>
        <dbReference type="EMBL" id="MBA6413935.1"/>
    </source>
</evidence>
<evidence type="ECO:0000259" key="3">
    <source>
        <dbReference type="Pfam" id="PF06155"/>
    </source>
</evidence>
<organism evidence="4 5">
    <name type="scientific">Sediminihaliea albiluteola</name>
    <dbReference type="NCBI Taxonomy" id="2758564"/>
    <lineage>
        <taxon>Bacteria</taxon>
        <taxon>Pseudomonadati</taxon>
        <taxon>Pseudomonadota</taxon>
        <taxon>Gammaproteobacteria</taxon>
        <taxon>Cellvibrionales</taxon>
        <taxon>Halieaceae</taxon>
        <taxon>Sediminihaliea</taxon>
    </lineage>
</organism>
<dbReference type="PANTHER" id="PTHR35303:SF5">
    <property type="entry name" value="OS02G0197800 PROTEIN"/>
    <property type="match status" value="1"/>
</dbReference>
<proteinExistence type="predicted"/>
<feature type="domain" description="Gamma-butyrobetaine hydroxylase-like N-terminal" evidence="3">
    <location>
        <begin position="10"/>
        <end position="94"/>
    </location>
</feature>
<comment type="caution">
    <text evidence="4">The sequence shown here is derived from an EMBL/GenBank/DDBJ whole genome shotgun (WGS) entry which is preliminary data.</text>
</comment>
<reference evidence="4 5" key="1">
    <citation type="submission" date="2020-07" db="EMBL/GenBank/DDBJ databases">
        <title>Halieaceae bacterium, F7430, whole genome shotgun sequencing project.</title>
        <authorList>
            <person name="Jiang S."/>
            <person name="Liu Z.W."/>
            <person name="Du Z.J."/>
        </authorList>
    </citation>
    <scope>NUCLEOTIDE SEQUENCE [LARGE SCALE GENOMIC DNA]</scope>
    <source>
        <strain evidence="4 5">F7430</strain>
    </source>
</reference>